<dbReference type="SUPFAM" id="SSF88713">
    <property type="entry name" value="Glycoside hydrolase/deacetylase"/>
    <property type="match status" value="1"/>
</dbReference>
<dbReference type="AlphaFoldDB" id="A0A1S2LYX1"/>
<evidence type="ECO:0000313" key="2">
    <source>
        <dbReference type="EMBL" id="OIJ16917.1"/>
    </source>
</evidence>
<dbReference type="PANTHER" id="PTHR30105:SF2">
    <property type="entry name" value="DIVERGENT POLYSACCHARIDE DEACETYLASE SUPERFAMILY"/>
    <property type="match status" value="1"/>
</dbReference>
<organism evidence="2 3">
    <name type="scientific">Anaerobacillus alkalilacustris</name>
    <dbReference type="NCBI Taxonomy" id="393763"/>
    <lineage>
        <taxon>Bacteria</taxon>
        <taxon>Bacillati</taxon>
        <taxon>Bacillota</taxon>
        <taxon>Bacilli</taxon>
        <taxon>Bacillales</taxon>
        <taxon>Bacillaceae</taxon>
        <taxon>Anaerobacillus</taxon>
    </lineage>
</organism>
<gene>
    <name evidence="2" type="ORF">BKP37_04475</name>
</gene>
<evidence type="ECO:0008006" key="4">
    <source>
        <dbReference type="Google" id="ProtNLM"/>
    </source>
</evidence>
<dbReference type="InterPro" id="IPR011330">
    <property type="entry name" value="Glyco_hydro/deAcase_b/a-brl"/>
</dbReference>
<accession>A0A1S2LYX1</accession>
<dbReference type="RefSeq" id="WP_071308478.1">
    <property type="nucleotide sequence ID" value="NZ_MLQR01000002.1"/>
</dbReference>
<dbReference type="OrthoDB" id="9784811at2"/>
<sequence length="266" mass="29704">MNFKKIAILLLITYSMFFPITTTFAENISEEVKVAIIIDDFGGNVKGVKDFFDSEIPITVAIMPFLDQSKLQAELAHDLGLEVMIHLPLQPKKGKASWLGPKPITKDLSLEEVKNRVVEAIESVPHAKGINNHMGSLIVEDENIMRIIMETAKEHHLYFIDSGTNPKSVIPQLAEELGVPWARRDIFLDDTRSSSGHVYKQMQKLIKVAEKNGQAIGIGHVGIKGDATVKGVKEAIKNVSDNIKIVPASHLLKTKIEKKPDYFWQE</sequence>
<evidence type="ECO:0000313" key="3">
    <source>
        <dbReference type="Proteomes" id="UP000179524"/>
    </source>
</evidence>
<dbReference type="CDD" id="cd10936">
    <property type="entry name" value="CE4_DAC2"/>
    <property type="match status" value="1"/>
</dbReference>
<protein>
    <recommendedName>
        <fullName evidence="4">Divergent polysaccharide deacetylase family protein</fullName>
    </recommendedName>
</protein>
<dbReference type="InterPro" id="IPR006837">
    <property type="entry name" value="Divergent_DAC"/>
</dbReference>
<reference evidence="2 3" key="1">
    <citation type="submission" date="2016-10" db="EMBL/GenBank/DDBJ databases">
        <title>Draft genome sequences of four alkaliphilic bacteria belonging to the Anaerobacillus genus.</title>
        <authorList>
            <person name="Bassil N.M."/>
            <person name="Lloyd J.R."/>
        </authorList>
    </citation>
    <scope>NUCLEOTIDE SEQUENCE [LARGE SCALE GENOMIC DNA]</scope>
    <source>
        <strain evidence="2 3">DSM 18345</strain>
    </source>
</reference>
<dbReference type="GO" id="GO:0005975">
    <property type="term" value="P:carbohydrate metabolic process"/>
    <property type="evidence" value="ECO:0007669"/>
    <property type="project" value="InterPro"/>
</dbReference>
<evidence type="ECO:0000256" key="1">
    <source>
        <dbReference type="SAM" id="SignalP"/>
    </source>
</evidence>
<dbReference type="Gene3D" id="3.20.20.370">
    <property type="entry name" value="Glycoside hydrolase/deacetylase"/>
    <property type="match status" value="1"/>
</dbReference>
<keyword evidence="3" id="KW-1185">Reference proteome</keyword>
<keyword evidence="1" id="KW-0732">Signal</keyword>
<comment type="caution">
    <text evidence="2">The sequence shown here is derived from an EMBL/GenBank/DDBJ whole genome shotgun (WGS) entry which is preliminary data.</text>
</comment>
<proteinExistence type="predicted"/>
<dbReference type="Pfam" id="PF04748">
    <property type="entry name" value="Polysacc_deac_2"/>
    <property type="match status" value="1"/>
</dbReference>
<feature type="signal peptide" evidence="1">
    <location>
        <begin position="1"/>
        <end position="25"/>
    </location>
</feature>
<dbReference type="PANTHER" id="PTHR30105">
    <property type="entry name" value="UNCHARACTERIZED YIBQ-RELATED"/>
    <property type="match status" value="1"/>
</dbReference>
<feature type="chain" id="PRO_5010366485" description="Divergent polysaccharide deacetylase family protein" evidence="1">
    <location>
        <begin position="26"/>
        <end position="266"/>
    </location>
</feature>
<dbReference type="Proteomes" id="UP000179524">
    <property type="component" value="Unassembled WGS sequence"/>
</dbReference>
<dbReference type="EMBL" id="MLQR01000002">
    <property type="protein sequence ID" value="OIJ16917.1"/>
    <property type="molecule type" value="Genomic_DNA"/>
</dbReference>
<name>A0A1S2LYX1_9BACI</name>